<keyword evidence="1" id="KW-0028">Amino-acid biosynthesis</keyword>
<evidence type="ECO:0000256" key="2">
    <source>
        <dbReference type="ARBA" id="ARBA00022679"/>
    </source>
</evidence>
<dbReference type="Proteomes" id="UP000004750">
    <property type="component" value="Unassembled WGS sequence"/>
</dbReference>
<dbReference type="SUPFAM" id="SSF52317">
    <property type="entry name" value="Class I glutamine amidotransferase-like"/>
    <property type="match status" value="1"/>
</dbReference>
<evidence type="ECO:0000256" key="3">
    <source>
        <dbReference type="ARBA" id="ARBA00023315"/>
    </source>
</evidence>
<dbReference type="PANTHER" id="PTHR20919">
    <property type="entry name" value="HOMOSERINE O-SUCCINYLTRANSFERASE"/>
    <property type="match status" value="1"/>
</dbReference>
<comment type="caution">
    <text evidence="4">The sequence shown here is derived from an EMBL/GenBank/DDBJ whole genome shotgun (WGS) entry which is preliminary data.</text>
</comment>
<dbReference type="GO" id="GO:0008652">
    <property type="term" value="P:amino acid biosynthetic process"/>
    <property type="evidence" value="ECO:0007669"/>
    <property type="project" value="UniProtKB-KW"/>
</dbReference>
<dbReference type="EMBL" id="AGCM01000120">
    <property type="protein sequence ID" value="EHM52846.1"/>
    <property type="molecule type" value="Genomic_DNA"/>
</dbReference>
<evidence type="ECO:0000313" key="4">
    <source>
        <dbReference type="EMBL" id="EHM52846.1"/>
    </source>
</evidence>
<dbReference type="GO" id="GO:0008899">
    <property type="term" value="F:homoserine O-succinyltransferase activity"/>
    <property type="evidence" value="ECO:0007669"/>
    <property type="project" value="TreeGrafter"/>
</dbReference>
<accession>G9ZH05</accession>
<evidence type="ECO:0008006" key="6">
    <source>
        <dbReference type="Google" id="ProtNLM"/>
    </source>
</evidence>
<dbReference type="HOGENOM" id="CLU_1666228_0_0_6"/>
<evidence type="ECO:0000313" key="5">
    <source>
        <dbReference type="Proteomes" id="UP000004750"/>
    </source>
</evidence>
<organism evidence="4 5">
    <name type="scientific">Cardiobacterium valvarum F0432</name>
    <dbReference type="NCBI Taxonomy" id="797473"/>
    <lineage>
        <taxon>Bacteria</taxon>
        <taxon>Pseudomonadati</taxon>
        <taxon>Pseudomonadota</taxon>
        <taxon>Gammaproteobacteria</taxon>
        <taxon>Cardiobacteriales</taxon>
        <taxon>Cardiobacteriaceae</taxon>
        <taxon>Cardiobacterium</taxon>
    </lineage>
</organism>
<sequence>MPHSRWNDVGAESFTACGLPVLVAGEESGVAMASSPDGFRQIYFQGHPEYDHNSLLKEYRRDLQQYREGNSERAPYLPEHYLTPAGIRLANAYLESGAPISDFPEAALLEEVDVTWRDTAKALFANWLGLVYQLTHQDRRLQFMDGINPADPLGRLRR</sequence>
<reference evidence="4 5" key="1">
    <citation type="submission" date="2011-08" db="EMBL/GenBank/DDBJ databases">
        <authorList>
            <person name="Weinstock G."/>
            <person name="Sodergren E."/>
            <person name="Clifton S."/>
            <person name="Fulton L."/>
            <person name="Fulton B."/>
            <person name="Courtney L."/>
            <person name="Fronick C."/>
            <person name="Harrison M."/>
            <person name="Strong C."/>
            <person name="Farmer C."/>
            <person name="Delahaunty K."/>
            <person name="Markovic C."/>
            <person name="Hall O."/>
            <person name="Minx P."/>
            <person name="Tomlinson C."/>
            <person name="Mitreva M."/>
            <person name="Hou S."/>
            <person name="Chen J."/>
            <person name="Wollam A."/>
            <person name="Pepin K.H."/>
            <person name="Johnson M."/>
            <person name="Bhonagiri V."/>
            <person name="Zhang X."/>
            <person name="Suruliraj S."/>
            <person name="Warren W."/>
            <person name="Chinwalla A."/>
            <person name="Mardis E.R."/>
            <person name="Wilson R.K."/>
        </authorList>
    </citation>
    <scope>NUCLEOTIDE SEQUENCE [LARGE SCALE GENOMIC DNA]</scope>
    <source>
        <strain evidence="4 5">F0432</strain>
    </source>
</reference>
<dbReference type="InterPro" id="IPR033752">
    <property type="entry name" value="MetA_family"/>
</dbReference>
<keyword evidence="3" id="KW-0012">Acyltransferase</keyword>
<name>G9ZH05_9GAMM</name>
<dbReference type="PATRIC" id="fig|797473.3.peg.1687"/>
<dbReference type="Gene3D" id="3.40.50.880">
    <property type="match status" value="1"/>
</dbReference>
<dbReference type="AlphaFoldDB" id="G9ZH05"/>
<dbReference type="STRING" id="797473.HMPREF9080_02069"/>
<dbReference type="InterPro" id="IPR029062">
    <property type="entry name" value="Class_I_gatase-like"/>
</dbReference>
<protein>
    <recommendedName>
        <fullName evidence="6">Homoserine O-succinyltransferase</fullName>
    </recommendedName>
</protein>
<dbReference type="PANTHER" id="PTHR20919:SF0">
    <property type="entry name" value="HOMOSERINE O-SUCCINYLTRANSFERASE"/>
    <property type="match status" value="1"/>
</dbReference>
<evidence type="ECO:0000256" key="1">
    <source>
        <dbReference type="ARBA" id="ARBA00022605"/>
    </source>
</evidence>
<gene>
    <name evidence="4" type="ORF">HMPREF9080_02069</name>
</gene>
<dbReference type="Pfam" id="PF04204">
    <property type="entry name" value="HTS"/>
    <property type="match status" value="1"/>
</dbReference>
<keyword evidence="2" id="KW-0808">Transferase</keyword>
<proteinExistence type="predicted"/>